<accession>A0A2J7PMR9</accession>
<organism evidence="1 2">
    <name type="scientific">Cryptotermes secundus</name>
    <dbReference type="NCBI Taxonomy" id="105785"/>
    <lineage>
        <taxon>Eukaryota</taxon>
        <taxon>Metazoa</taxon>
        <taxon>Ecdysozoa</taxon>
        <taxon>Arthropoda</taxon>
        <taxon>Hexapoda</taxon>
        <taxon>Insecta</taxon>
        <taxon>Pterygota</taxon>
        <taxon>Neoptera</taxon>
        <taxon>Polyneoptera</taxon>
        <taxon>Dictyoptera</taxon>
        <taxon>Blattodea</taxon>
        <taxon>Blattoidea</taxon>
        <taxon>Termitoidae</taxon>
        <taxon>Kalotermitidae</taxon>
        <taxon>Cryptotermitinae</taxon>
        <taxon>Cryptotermes</taxon>
    </lineage>
</organism>
<feature type="non-terminal residue" evidence="1">
    <location>
        <position position="1"/>
    </location>
</feature>
<dbReference type="STRING" id="105785.A0A2J7PMR9"/>
<protein>
    <submittedName>
        <fullName evidence="1">Uncharacterized protein</fullName>
    </submittedName>
</protein>
<comment type="caution">
    <text evidence="1">The sequence shown here is derived from an EMBL/GenBank/DDBJ whole genome shotgun (WGS) entry which is preliminary data.</text>
</comment>
<dbReference type="GO" id="GO:0003676">
    <property type="term" value="F:nucleic acid binding"/>
    <property type="evidence" value="ECO:0007669"/>
    <property type="project" value="InterPro"/>
</dbReference>
<sequence length="178" mass="20770">QRRFRTQCGRRLPARKSIRFWNNKLRTTGIMLRVKSGKTRTSEENVSRIRETFQRSLRKSVRAASLQLRTNLHVTCELETGIPKVNVSAGLMYDKLIRPFFFSEKTVTGRSYLDLPELYSLPQLPPQTIFQQEGALPHFCHYVRNHLDREMAERWISRGGPIAWPPRSPDLTPLGFFL</sequence>
<keyword evidence="2" id="KW-1185">Reference proteome</keyword>
<dbReference type="PANTHER" id="PTHR47326:SF1">
    <property type="entry name" value="HTH PSQ-TYPE DOMAIN-CONTAINING PROTEIN"/>
    <property type="match status" value="1"/>
</dbReference>
<evidence type="ECO:0000313" key="2">
    <source>
        <dbReference type="Proteomes" id="UP000235965"/>
    </source>
</evidence>
<dbReference type="AlphaFoldDB" id="A0A2J7PMR9"/>
<dbReference type="Gene3D" id="3.30.420.10">
    <property type="entry name" value="Ribonuclease H-like superfamily/Ribonuclease H"/>
    <property type="match status" value="1"/>
</dbReference>
<gene>
    <name evidence="1" type="ORF">B7P43_G07376</name>
</gene>
<reference evidence="1 2" key="1">
    <citation type="submission" date="2017-12" db="EMBL/GenBank/DDBJ databases">
        <title>Hemimetabolous genomes reveal molecular basis of termite eusociality.</title>
        <authorList>
            <person name="Harrison M.C."/>
            <person name="Jongepier E."/>
            <person name="Robertson H.M."/>
            <person name="Arning N."/>
            <person name="Bitard-Feildel T."/>
            <person name="Chao H."/>
            <person name="Childers C.P."/>
            <person name="Dinh H."/>
            <person name="Doddapaneni H."/>
            <person name="Dugan S."/>
            <person name="Gowin J."/>
            <person name="Greiner C."/>
            <person name="Han Y."/>
            <person name="Hu H."/>
            <person name="Hughes D.S.T."/>
            <person name="Huylmans A.-K."/>
            <person name="Kemena C."/>
            <person name="Kremer L.P.M."/>
            <person name="Lee S.L."/>
            <person name="Lopez-Ezquerra A."/>
            <person name="Mallet L."/>
            <person name="Monroy-Kuhn J.M."/>
            <person name="Moser A."/>
            <person name="Murali S.C."/>
            <person name="Muzny D.M."/>
            <person name="Otani S."/>
            <person name="Piulachs M.-D."/>
            <person name="Poelchau M."/>
            <person name="Qu J."/>
            <person name="Schaub F."/>
            <person name="Wada-Katsumata A."/>
            <person name="Worley K.C."/>
            <person name="Xie Q."/>
            <person name="Ylla G."/>
            <person name="Poulsen M."/>
            <person name="Gibbs R.A."/>
            <person name="Schal C."/>
            <person name="Richards S."/>
            <person name="Belles X."/>
            <person name="Korb J."/>
            <person name="Bornberg-Bauer E."/>
        </authorList>
    </citation>
    <scope>NUCLEOTIDE SEQUENCE [LARGE SCALE GENOMIC DNA]</scope>
    <source>
        <tissue evidence="1">Whole body</tissue>
    </source>
</reference>
<dbReference type="InParanoid" id="A0A2J7PMR9"/>
<dbReference type="InterPro" id="IPR036397">
    <property type="entry name" value="RNaseH_sf"/>
</dbReference>
<dbReference type="PANTHER" id="PTHR47326">
    <property type="entry name" value="TRANSPOSABLE ELEMENT TC3 TRANSPOSASE-LIKE PROTEIN"/>
    <property type="match status" value="1"/>
</dbReference>
<evidence type="ECO:0000313" key="1">
    <source>
        <dbReference type="EMBL" id="PNF17628.1"/>
    </source>
</evidence>
<proteinExistence type="predicted"/>
<name>A0A2J7PMR9_9NEOP</name>
<dbReference type="EMBL" id="NEVH01023960">
    <property type="protein sequence ID" value="PNF17628.1"/>
    <property type="molecule type" value="Genomic_DNA"/>
</dbReference>
<dbReference type="Proteomes" id="UP000235965">
    <property type="component" value="Unassembled WGS sequence"/>
</dbReference>